<dbReference type="Proteomes" id="UP001054902">
    <property type="component" value="Unassembled WGS sequence"/>
</dbReference>
<evidence type="ECO:0000259" key="1">
    <source>
        <dbReference type="Pfam" id="PF20710"/>
    </source>
</evidence>
<dbReference type="Pfam" id="PF20710">
    <property type="entry name" value="DUF6824"/>
    <property type="match status" value="1"/>
</dbReference>
<proteinExistence type="predicted"/>
<accession>A0AAD3CUK7</accession>
<feature type="domain" description="DUF6824" evidence="1">
    <location>
        <begin position="8"/>
        <end position="92"/>
    </location>
</feature>
<evidence type="ECO:0000313" key="2">
    <source>
        <dbReference type="EMBL" id="GFH51195.1"/>
    </source>
</evidence>
<evidence type="ECO:0000313" key="3">
    <source>
        <dbReference type="Proteomes" id="UP001054902"/>
    </source>
</evidence>
<comment type="caution">
    <text evidence="2">The sequence shown here is derived from an EMBL/GenBank/DDBJ whole genome shotgun (WGS) entry which is preliminary data.</text>
</comment>
<organism evidence="2 3">
    <name type="scientific">Chaetoceros tenuissimus</name>
    <dbReference type="NCBI Taxonomy" id="426638"/>
    <lineage>
        <taxon>Eukaryota</taxon>
        <taxon>Sar</taxon>
        <taxon>Stramenopiles</taxon>
        <taxon>Ochrophyta</taxon>
        <taxon>Bacillariophyta</taxon>
        <taxon>Coscinodiscophyceae</taxon>
        <taxon>Chaetocerotophycidae</taxon>
        <taxon>Chaetocerotales</taxon>
        <taxon>Chaetocerotaceae</taxon>
        <taxon>Chaetoceros</taxon>
    </lineage>
</organism>
<name>A0AAD3CUK7_9STRA</name>
<dbReference type="EMBL" id="BLLK01000045">
    <property type="protein sequence ID" value="GFH51195.1"/>
    <property type="molecule type" value="Genomic_DNA"/>
</dbReference>
<sequence>MITPTERDILSGKGKNVCNRDGNQRLLALAKMNMVDYISTTSKREKALIVDQIISTMKTEGRNFFKMDKATNDWKIADEKSIRTKITQCIRDRKAKKSRCSSPATLVSESSLDADDESLFFPELNELDVLIANDIDTVHVTTLNQMEHFVSQSRDWDSIPFNPSIFDNEHV</sequence>
<protein>
    <recommendedName>
        <fullName evidence="1">DUF6824 domain-containing protein</fullName>
    </recommendedName>
</protein>
<keyword evidence="3" id="KW-1185">Reference proteome</keyword>
<gene>
    <name evidence="2" type="ORF">CTEN210_07671</name>
</gene>
<dbReference type="AlphaFoldDB" id="A0AAD3CUK7"/>
<dbReference type="InterPro" id="IPR049227">
    <property type="entry name" value="DUF6824"/>
</dbReference>
<reference evidence="2 3" key="1">
    <citation type="journal article" date="2021" name="Sci. Rep.">
        <title>The genome of the diatom Chaetoceros tenuissimus carries an ancient integrated fragment of an extant virus.</title>
        <authorList>
            <person name="Hongo Y."/>
            <person name="Kimura K."/>
            <person name="Takaki Y."/>
            <person name="Yoshida Y."/>
            <person name="Baba S."/>
            <person name="Kobayashi G."/>
            <person name="Nagasaki K."/>
            <person name="Hano T."/>
            <person name="Tomaru Y."/>
        </authorList>
    </citation>
    <scope>NUCLEOTIDE SEQUENCE [LARGE SCALE GENOMIC DNA]</scope>
    <source>
        <strain evidence="2 3">NIES-3715</strain>
    </source>
</reference>